<feature type="domain" description="C-type lectin" evidence="2">
    <location>
        <begin position="36"/>
        <end position="153"/>
    </location>
</feature>
<evidence type="ECO:0000256" key="1">
    <source>
        <dbReference type="SAM" id="SignalP"/>
    </source>
</evidence>
<dbReference type="EMBL" id="CAXIEN010000019">
    <property type="protein sequence ID" value="CAL1265744.1"/>
    <property type="molecule type" value="Genomic_DNA"/>
</dbReference>
<feature type="signal peptide" evidence="1">
    <location>
        <begin position="1"/>
        <end position="21"/>
    </location>
</feature>
<dbReference type="InterPro" id="IPR016187">
    <property type="entry name" value="CTDL_fold"/>
</dbReference>
<dbReference type="CDD" id="cd00037">
    <property type="entry name" value="CLECT"/>
    <property type="match status" value="3"/>
</dbReference>
<dbReference type="InterPro" id="IPR016186">
    <property type="entry name" value="C-type_lectin-like/link_sf"/>
</dbReference>
<dbReference type="PANTHER" id="PTHR22803">
    <property type="entry name" value="MANNOSE, PHOSPHOLIPASE, LECTIN RECEPTOR RELATED"/>
    <property type="match status" value="1"/>
</dbReference>
<dbReference type="SMART" id="SM00034">
    <property type="entry name" value="CLECT"/>
    <property type="match status" value="4"/>
</dbReference>
<keyword evidence="4" id="KW-1185">Reference proteome</keyword>
<feature type="domain" description="C-type lectin" evidence="2">
    <location>
        <begin position="480"/>
        <end position="598"/>
    </location>
</feature>
<sequence length="605" mass="69384">MDFLAYLCLLISIFYLPVSNGYKQFEYCNGTSWIKFQGNCYLFQYKDNNRVSFYEADDYCRSQGAQLASIHSEAENEFILNTAEEGRFGGRFWIGLNILAGKNNEQWSDGTAVDYIKKVPKEYYLNEKCFIVMGSKRGWRPEDCSLHYAPLCKRHANAIPTPVPPVTTPPPAAGNCPKDWIKFGEKCYRYFGAAESDRLLYKQARNACWAIGENHDLVSIHSKEEQAFLTQHLYDLGTSAWIGMHQIQSDEIGHDLVFGWMDQSRTDFTYWARGHPPPGTWKYCARLSYEGIAKGEWIADYCEIDKKGYICQRSTDPDIPVPPPKPSKCADGLVGYRNSCYKYFSEPKSQQNADKTCQNLGGHLVSIIDNFEQSFLFNFVGKKSRAIWNGLRTTQGTRYLSWTDKQPLYYSNWADHHPQLRPEQNSSCVSMDVINDLKWNVTSCLQNLPFVCKITNDPVPTFPEVIGTCPKSETSWIDIGDDFCYHVAQNRSHIVSWDSTSRYCLTKGMKMIRLNSDHQMKSFVAYLWRESYEVHLGLIRSFDKQSFIWTDGAPLNYTNWDVREPNSYSDGNDCVAFDQTTTKWKTISCSSGGVAICQVPKMKKM</sequence>
<feature type="chain" id="PRO_5043898083" description="C-type lectin domain-containing protein" evidence="1">
    <location>
        <begin position="22"/>
        <end position="605"/>
    </location>
</feature>
<evidence type="ECO:0000313" key="3">
    <source>
        <dbReference type="EMBL" id="CAL1265744.1"/>
    </source>
</evidence>
<name>A0AAV1Z2P9_9ARAC</name>
<comment type="caution">
    <text evidence="3">The sequence shown here is derived from an EMBL/GenBank/DDBJ whole genome shotgun (WGS) entry which is preliminary data.</text>
</comment>
<evidence type="ECO:0000313" key="4">
    <source>
        <dbReference type="Proteomes" id="UP001497382"/>
    </source>
</evidence>
<feature type="domain" description="C-type lectin" evidence="2">
    <location>
        <begin position="336"/>
        <end position="453"/>
    </location>
</feature>
<dbReference type="AlphaFoldDB" id="A0AAV1Z2P9"/>
<proteinExistence type="predicted"/>
<dbReference type="PROSITE" id="PS50041">
    <property type="entry name" value="C_TYPE_LECTIN_2"/>
    <property type="match status" value="4"/>
</dbReference>
<organism evidence="3 4">
    <name type="scientific">Larinioides sclopetarius</name>
    <dbReference type="NCBI Taxonomy" id="280406"/>
    <lineage>
        <taxon>Eukaryota</taxon>
        <taxon>Metazoa</taxon>
        <taxon>Ecdysozoa</taxon>
        <taxon>Arthropoda</taxon>
        <taxon>Chelicerata</taxon>
        <taxon>Arachnida</taxon>
        <taxon>Araneae</taxon>
        <taxon>Araneomorphae</taxon>
        <taxon>Entelegynae</taxon>
        <taxon>Araneoidea</taxon>
        <taxon>Araneidae</taxon>
        <taxon>Larinioides</taxon>
    </lineage>
</organism>
<feature type="domain" description="C-type lectin" evidence="2">
    <location>
        <begin position="183"/>
        <end position="303"/>
    </location>
</feature>
<protein>
    <recommendedName>
        <fullName evidence="2">C-type lectin domain-containing protein</fullName>
    </recommendedName>
</protein>
<dbReference type="InterPro" id="IPR001304">
    <property type="entry name" value="C-type_lectin-like"/>
</dbReference>
<dbReference type="SUPFAM" id="SSF56436">
    <property type="entry name" value="C-type lectin-like"/>
    <property type="match status" value="4"/>
</dbReference>
<gene>
    <name evidence="3" type="ORF">LARSCL_LOCUS2712</name>
</gene>
<accession>A0AAV1Z2P9</accession>
<reference evidence="3 4" key="1">
    <citation type="submission" date="2024-04" db="EMBL/GenBank/DDBJ databases">
        <authorList>
            <person name="Rising A."/>
            <person name="Reimegard J."/>
            <person name="Sonavane S."/>
            <person name="Akerstrom W."/>
            <person name="Nylinder S."/>
            <person name="Hedman E."/>
            <person name="Kallberg Y."/>
        </authorList>
    </citation>
    <scope>NUCLEOTIDE SEQUENCE [LARGE SCALE GENOMIC DNA]</scope>
</reference>
<dbReference type="Gene3D" id="3.10.100.10">
    <property type="entry name" value="Mannose-Binding Protein A, subunit A"/>
    <property type="match status" value="4"/>
</dbReference>
<dbReference type="InterPro" id="IPR050111">
    <property type="entry name" value="C-type_lectin/snaclec_domain"/>
</dbReference>
<evidence type="ECO:0000259" key="2">
    <source>
        <dbReference type="PROSITE" id="PS50041"/>
    </source>
</evidence>
<dbReference type="Pfam" id="PF00059">
    <property type="entry name" value="Lectin_C"/>
    <property type="match status" value="4"/>
</dbReference>
<dbReference type="Proteomes" id="UP001497382">
    <property type="component" value="Unassembled WGS sequence"/>
</dbReference>
<keyword evidence="1" id="KW-0732">Signal</keyword>